<accession>A0A1J4QBW8</accession>
<organism evidence="1 2">
    <name type="scientific">Oceanisphaera psychrotolerans</name>
    <dbReference type="NCBI Taxonomy" id="1414654"/>
    <lineage>
        <taxon>Bacteria</taxon>
        <taxon>Pseudomonadati</taxon>
        <taxon>Pseudomonadota</taxon>
        <taxon>Gammaproteobacteria</taxon>
        <taxon>Aeromonadales</taxon>
        <taxon>Aeromonadaceae</taxon>
        <taxon>Oceanisphaera</taxon>
    </lineage>
</organism>
<proteinExistence type="predicted"/>
<comment type="caution">
    <text evidence="1">The sequence shown here is derived from an EMBL/GenBank/DDBJ whole genome shotgun (WGS) entry which is preliminary data.</text>
</comment>
<protein>
    <submittedName>
        <fullName evidence="1">Uncharacterized protein</fullName>
    </submittedName>
</protein>
<dbReference type="Proteomes" id="UP000243073">
    <property type="component" value="Unassembled WGS sequence"/>
</dbReference>
<keyword evidence="2" id="KW-1185">Reference proteome</keyword>
<dbReference type="AlphaFoldDB" id="A0A1J4QBW8"/>
<evidence type="ECO:0000313" key="1">
    <source>
        <dbReference type="EMBL" id="OIN04475.1"/>
    </source>
</evidence>
<evidence type="ECO:0000313" key="2">
    <source>
        <dbReference type="Proteomes" id="UP000243073"/>
    </source>
</evidence>
<gene>
    <name evidence="1" type="ORF">BFR47_06135</name>
</gene>
<reference evidence="1 2" key="1">
    <citation type="submission" date="2016-07" db="EMBL/GenBank/DDBJ databases">
        <title>Draft Genome Sequence of Oceanisphaera psychrotolerans, isolated from coastal sediment samples.</title>
        <authorList>
            <person name="Zhuo S."/>
            <person name="Ruan Z."/>
        </authorList>
    </citation>
    <scope>NUCLEOTIDE SEQUENCE [LARGE SCALE GENOMIC DNA]</scope>
    <source>
        <strain evidence="1 2">LAM-WHM-ZC</strain>
    </source>
</reference>
<sequence length="100" mass="11650">MLAKRCSYTLQSDDHYHVNIVVNPEGIMDVSIIENKQHVISEFDHVHFKESRQGVKLVCEDDDCAGHQEVCLILSRRDAFELREMIDNAIQEYEQLMTDL</sequence>
<dbReference type="EMBL" id="MDKE01000068">
    <property type="protein sequence ID" value="OIN04475.1"/>
    <property type="molecule type" value="Genomic_DNA"/>
</dbReference>
<name>A0A1J4QBW8_9GAMM</name>